<sequence>MTSPFVRKLRQGAQLSTEDEILLMGLSRSLHYAEARHDIYSEGDRPGSLTLILKGWACRDKILENGQRQIIAFFLPGDLCEPFGILPPFMNHSITALTPVTYARLRPDELRAMAQENSSIEQALWWDALAAMELQHEHVVSLGRRQAVERLGHLFCELHMRLAVVGLADRTGFSLPVTQQELGDALGLSAVHVNRSLRELRSLGFVNLRHRRLDLLDLNALKEFSLFDPAYLRFNGQPLHDGAWSAPSAVER</sequence>
<keyword evidence="6" id="KW-1185">Reference proteome</keyword>
<dbReference type="EMBL" id="JAMXQS010000005">
    <property type="protein sequence ID" value="MCO6050372.1"/>
    <property type="molecule type" value="Genomic_DNA"/>
</dbReference>
<dbReference type="Pfam" id="PF13545">
    <property type="entry name" value="HTH_Crp_2"/>
    <property type="match status" value="1"/>
</dbReference>
<feature type="domain" description="HTH crp-type" evidence="4">
    <location>
        <begin position="145"/>
        <end position="219"/>
    </location>
</feature>
<dbReference type="PROSITE" id="PS51063">
    <property type="entry name" value="HTH_CRP_2"/>
    <property type="match status" value="1"/>
</dbReference>
<dbReference type="Gene3D" id="1.10.10.10">
    <property type="entry name" value="Winged helix-like DNA-binding domain superfamily/Winged helix DNA-binding domain"/>
    <property type="match status" value="1"/>
</dbReference>
<protein>
    <submittedName>
        <fullName evidence="5">Crp/Fnr family transcriptional regulator</fullName>
    </submittedName>
</protein>
<dbReference type="Proteomes" id="UP001205906">
    <property type="component" value="Unassembled WGS sequence"/>
</dbReference>
<name>A0ABT1C6B5_9HYPH</name>
<dbReference type="InterPro" id="IPR036388">
    <property type="entry name" value="WH-like_DNA-bd_sf"/>
</dbReference>
<keyword evidence="2" id="KW-0238">DNA-binding</keyword>
<dbReference type="Pfam" id="PF00027">
    <property type="entry name" value="cNMP_binding"/>
    <property type="match status" value="1"/>
</dbReference>
<evidence type="ECO:0000313" key="5">
    <source>
        <dbReference type="EMBL" id="MCO6050372.1"/>
    </source>
</evidence>
<evidence type="ECO:0000256" key="1">
    <source>
        <dbReference type="ARBA" id="ARBA00023015"/>
    </source>
</evidence>
<dbReference type="InterPro" id="IPR014710">
    <property type="entry name" value="RmlC-like_jellyroll"/>
</dbReference>
<keyword evidence="1" id="KW-0805">Transcription regulation</keyword>
<dbReference type="InterPro" id="IPR012318">
    <property type="entry name" value="HTH_CRP"/>
</dbReference>
<dbReference type="CDD" id="cd00038">
    <property type="entry name" value="CAP_ED"/>
    <property type="match status" value="1"/>
</dbReference>
<dbReference type="InterPro" id="IPR000595">
    <property type="entry name" value="cNMP-bd_dom"/>
</dbReference>
<evidence type="ECO:0000256" key="3">
    <source>
        <dbReference type="ARBA" id="ARBA00023163"/>
    </source>
</evidence>
<dbReference type="RefSeq" id="WP_252818958.1">
    <property type="nucleotide sequence ID" value="NZ_JAMXQS010000005.1"/>
</dbReference>
<dbReference type="InterPro" id="IPR036390">
    <property type="entry name" value="WH_DNA-bd_sf"/>
</dbReference>
<evidence type="ECO:0000259" key="4">
    <source>
        <dbReference type="PROSITE" id="PS51063"/>
    </source>
</evidence>
<keyword evidence="3" id="KW-0804">Transcription</keyword>
<accession>A0ABT1C6B5</accession>
<evidence type="ECO:0000256" key="2">
    <source>
        <dbReference type="ARBA" id="ARBA00023125"/>
    </source>
</evidence>
<dbReference type="SMART" id="SM00419">
    <property type="entry name" value="HTH_CRP"/>
    <property type="match status" value="1"/>
</dbReference>
<comment type="caution">
    <text evidence="5">The sequence shown here is derived from an EMBL/GenBank/DDBJ whole genome shotgun (WGS) entry which is preliminary data.</text>
</comment>
<proteinExistence type="predicted"/>
<reference evidence="5 6" key="1">
    <citation type="submission" date="2022-06" db="EMBL/GenBank/DDBJ databases">
        <title>Mesorhizobium sp. strain RP14 Genome sequencing and assembly.</title>
        <authorList>
            <person name="Kim I."/>
        </authorList>
    </citation>
    <scope>NUCLEOTIDE SEQUENCE [LARGE SCALE GENOMIC DNA]</scope>
    <source>
        <strain evidence="6">RP14(2022)</strain>
    </source>
</reference>
<dbReference type="InterPro" id="IPR018490">
    <property type="entry name" value="cNMP-bd_dom_sf"/>
</dbReference>
<dbReference type="SUPFAM" id="SSF46785">
    <property type="entry name" value="Winged helix' DNA-binding domain"/>
    <property type="match status" value="1"/>
</dbReference>
<dbReference type="Gene3D" id="2.60.120.10">
    <property type="entry name" value="Jelly Rolls"/>
    <property type="match status" value="1"/>
</dbReference>
<organism evidence="5 6">
    <name type="scientific">Mesorhizobium liriopis</name>
    <dbReference type="NCBI Taxonomy" id="2953882"/>
    <lineage>
        <taxon>Bacteria</taxon>
        <taxon>Pseudomonadati</taxon>
        <taxon>Pseudomonadota</taxon>
        <taxon>Alphaproteobacteria</taxon>
        <taxon>Hyphomicrobiales</taxon>
        <taxon>Phyllobacteriaceae</taxon>
        <taxon>Mesorhizobium</taxon>
    </lineage>
</organism>
<evidence type="ECO:0000313" key="6">
    <source>
        <dbReference type="Proteomes" id="UP001205906"/>
    </source>
</evidence>
<gene>
    <name evidence="5" type="ORF">NGM99_11310</name>
</gene>
<dbReference type="SUPFAM" id="SSF51206">
    <property type="entry name" value="cAMP-binding domain-like"/>
    <property type="match status" value="1"/>
</dbReference>